<dbReference type="EMBL" id="CAMXCT010000590">
    <property type="protein sequence ID" value="CAI3980819.1"/>
    <property type="molecule type" value="Genomic_DNA"/>
</dbReference>
<comment type="caution">
    <text evidence="3">The sequence shown here is derived from an EMBL/GenBank/DDBJ whole genome shotgun (WGS) entry which is preliminary data.</text>
</comment>
<evidence type="ECO:0000256" key="1">
    <source>
        <dbReference type="SAM" id="SignalP"/>
    </source>
</evidence>
<dbReference type="EMBL" id="CAMXCT030000590">
    <property type="protein sequence ID" value="CAL4768131.1"/>
    <property type="molecule type" value="Genomic_DNA"/>
</dbReference>
<dbReference type="Pfam" id="PF18240">
    <property type="entry name" value="PSII_Pbs31"/>
    <property type="match status" value="1"/>
</dbReference>
<dbReference type="AlphaFoldDB" id="A0A9P1BWL9"/>
<reference evidence="3" key="1">
    <citation type="submission" date="2022-10" db="EMBL/GenBank/DDBJ databases">
        <authorList>
            <person name="Chen Y."/>
            <person name="Dougan E. K."/>
            <person name="Chan C."/>
            <person name="Rhodes N."/>
            <person name="Thang M."/>
        </authorList>
    </citation>
    <scope>NUCLEOTIDE SEQUENCE</scope>
</reference>
<evidence type="ECO:0000259" key="2">
    <source>
        <dbReference type="Pfam" id="PF18240"/>
    </source>
</evidence>
<accession>A0A9P1BWL9</accession>
<dbReference type="Gene3D" id="1.20.120.1740">
    <property type="entry name" value="Sodium ion translocating NADH-quinone reductase subunit C-like"/>
    <property type="match status" value="1"/>
</dbReference>
<evidence type="ECO:0000313" key="4">
    <source>
        <dbReference type="EMBL" id="CAL4768131.1"/>
    </source>
</evidence>
<organism evidence="3">
    <name type="scientific">Cladocopium goreaui</name>
    <dbReference type="NCBI Taxonomy" id="2562237"/>
    <lineage>
        <taxon>Eukaryota</taxon>
        <taxon>Sar</taxon>
        <taxon>Alveolata</taxon>
        <taxon>Dinophyceae</taxon>
        <taxon>Suessiales</taxon>
        <taxon>Symbiodiniaceae</taxon>
        <taxon>Cladocopium</taxon>
    </lineage>
</organism>
<proteinExistence type="predicted"/>
<dbReference type="OrthoDB" id="431400at2759"/>
<evidence type="ECO:0000313" key="3">
    <source>
        <dbReference type="EMBL" id="CAI3980819.1"/>
    </source>
</evidence>
<protein>
    <submittedName>
        <fullName evidence="4">Photosystem II Psb31 protein domain-containing protein</fullName>
    </submittedName>
</protein>
<dbReference type="InterPro" id="IPR040933">
    <property type="entry name" value="PSII_Pbs31"/>
</dbReference>
<reference evidence="4 5" key="2">
    <citation type="submission" date="2024-05" db="EMBL/GenBank/DDBJ databases">
        <authorList>
            <person name="Chen Y."/>
            <person name="Shah S."/>
            <person name="Dougan E. K."/>
            <person name="Thang M."/>
            <person name="Chan C."/>
        </authorList>
    </citation>
    <scope>NUCLEOTIDE SEQUENCE [LARGE SCALE GENOMIC DNA]</scope>
</reference>
<feature type="domain" description="Photosystem II Psb31 protein" evidence="2">
    <location>
        <begin position="67"/>
        <end position="137"/>
    </location>
</feature>
<keyword evidence="1" id="KW-0732">Signal</keyword>
<keyword evidence="5" id="KW-1185">Reference proteome</keyword>
<name>A0A9P1BWL9_9DINO</name>
<dbReference type="EMBL" id="CAMXCT020000590">
    <property type="protein sequence ID" value="CAL1134194.1"/>
    <property type="molecule type" value="Genomic_DNA"/>
</dbReference>
<gene>
    <name evidence="3" type="ORF">C1SCF055_LOCUS8672</name>
</gene>
<evidence type="ECO:0000313" key="5">
    <source>
        <dbReference type="Proteomes" id="UP001152797"/>
    </source>
</evidence>
<feature type="signal peptide" evidence="1">
    <location>
        <begin position="1"/>
        <end position="24"/>
    </location>
</feature>
<feature type="chain" id="PRO_5043269868" evidence="1">
    <location>
        <begin position="25"/>
        <end position="170"/>
    </location>
</feature>
<sequence>MARGRLSSALVLVAVASLALKSITEVFVAPLSRRDALQATGFSMTTLGSQAVWADAQGEPTACLIRYGPQILKLKDAVDAGDMQAILKKEPKFKLLNSYWRNDPALFEKYSTLSEKLLEAADEGKKDEVKKLYQEYTSDSVFEPLKQPIKRNKFTMTMFSYGAGKSYNDA</sequence>
<dbReference type="Proteomes" id="UP001152797">
    <property type="component" value="Unassembled WGS sequence"/>
</dbReference>